<dbReference type="Proteomes" id="UP000215289">
    <property type="component" value="Unassembled WGS sequence"/>
</dbReference>
<comment type="caution">
    <text evidence="2">The sequence shown here is derived from an EMBL/GenBank/DDBJ whole genome shotgun (WGS) entry which is preliminary data.</text>
</comment>
<protein>
    <submittedName>
        <fullName evidence="2">Uncharacterized protein</fullName>
    </submittedName>
</protein>
<evidence type="ECO:0000313" key="2">
    <source>
        <dbReference type="EMBL" id="RLL99664.1"/>
    </source>
</evidence>
<dbReference type="AlphaFoldDB" id="A0A397I1V4"/>
<keyword evidence="3" id="KW-1185">Reference proteome</keyword>
<accession>A0A397I1V4</accession>
<organism evidence="2 3">
    <name type="scientific">Aspergillus turcosus</name>
    <dbReference type="NCBI Taxonomy" id="1245748"/>
    <lineage>
        <taxon>Eukaryota</taxon>
        <taxon>Fungi</taxon>
        <taxon>Dikarya</taxon>
        <taxon>Ascomycota</taxon>
        <taxon>Pezizomycotina</taxon>
        <taxon>Eurotiomycetes</taxon>
        <taxon>Eurotiomycetidae</taxon>
        <taxon>Eurotiales</taxon>
        <taxon>Aspergillaceae</taxon>
        <taxon>Aspergillus</taxon>
        <taxon>Aspergillus subgen. Fumigati</taxon>
    </lineage>
</organism>
<keyword evidence="1" id="KW-0175">Coiled coil</keyword>
<name>A0A397I1V4_9EURO</name>
<sequence>MGTDFAQIPERFQRELGVPQLRADLTAVQKARVVELDAALINARRERDEAKERKKAAQADWEIADLKVKSILDEKKLFFEERGAD</sequence>
<evidence type="ECO:0000313" key="3">
    <source>
        <dbReference type="Proteomes" id="UP000215289"/>
    </source>
</evidence>
<reference evidence="2 3" key="1">
    <citation type="submission" date="2018-08" db="EMBL/GenBank/DDBJ databases">
        <title>Draft genome sequences of two Aspergillus turcosus clinical strains isolated from bronchoalveolar lavage fluid: one azole-susceptible and the other azole-resistant.</title>
        <authorList>
            <person name="Parent-Michaud M."/>
            <person name="Dufresne P.J."/>
            <person name="Fournier E."/>
            <person name="Martineau C."/>
            <person name="Moreira S."/>
            <person name="Perkins V."/>
            <person name="De Repentigny L."/>
            <person name="Dufresne S.F."/>
        </authorList>
    </citation>
    <scope>NUCLEOTIDE SEQUENCE [LARGE SCALE GENOMIC DNA]</scope>
    <source>
        <strain evidence="2">HMR AF 1038</strain>
    </source>
</reference>
<dbReference type="EMBL" id="NIDN02000027">
    <property type="protein sequence ID" value="RLL99664.1"/>
    <property type="molecule type" value="Genomic_DNA"/>
</dbReference>
<proteinExistence type="predicted"/>
<gene>
    <name evidence="2" type="ORF">CFD26_107523</name>
</gene>
<feature type="coiled-coil region" evidence="1">
    <location>
        <begin position="33"/>
        <end position="60"/>
    </location>
</feature>
<evidence type="ECO:0000256" key="1">
    <source>
        <dbReference type="SAM" id="Coils"/>
    </source>
</evidence>